<feature type="domain" description="Adenylosuccinate lyase C-terminal" evidence="2">
    <location>
        <begin position="388"/>
        <end position="472"/>
    </location>
</feature>
<dbReference type="EMBL" id="CP092865">
    <property type="protein sequence ID" value="UYV64271.1"/>
    <property type="molecule type" value="Genomic_DNA"/>
</dbReference>
<dbReference type="SUPFAM" id="SSF48557">
    <property type="entry name" value="L-aspartase-like"/>
    <property type="match status" value="1"/>
</dbReference>
<dbReference type="SMART" id="SM00998">
    <property type="entry name" value="ADSL_C"/>
    <property type="match status" value="1"/>
</dbReference>
<dbReference type="InterPro" id="IPR019468">
    <property type="entry name" value="AdenyloSucc_lyase_C"/>
</dbReference>
<sequence>MEEELLPQAPVDPSRDVEGKFLHYQSPLSSGYSSREMSYNFSDHNRFITWRKLWVYLAKAQRQMGLPIRSVQIHDMERNVENLLNDSLKELGPLRFDVNAHAHAFGAVCPRAAPIINLGAAPNFITENTDIMLMKEAFNIIIPKLGRCLAQMTSFADSYKDFPTLGFLHFKPSQLTTVGKRAACWMYDLYTSLKVLDETASEIDFFGIKDISGSQDNTLTLFNGNKEKVQKLEMLVTKMAGFDRCYLVCGQSYPRIVDYDCISALARLGSVISKITLDIRLLSHLQELEEMPDKTNTMLPRAILYKHNPIYSERCASLSRYLINLVSNPLDVASNQWLERTYDDSANRSITIPEAFLAADTLLNTFQNILDCLVVNLKLIDKHVNAELPLLVSDHILAAMVQQGSDARDCYQHLREVIQQAVAEIAMEGGQNSMEERIMKNPYFAPISEQLPSILLANNYIGLAADQVTEFLDSVRHELSVYATGELS</sequence>
<keyword evidence="4" id="KW-1185">Reference proteome</keyword>
<dbReference type="Gene3D" id="1.10.40.30">
    <property type="entry name" value="Fumarase/aspartase (C-terminal domain)"/>
    <property type="match status" value="1"/>
</dbReference>
<protein>
    <submittedName>
        <fullName evidence="3">ADSL</fullName>
    </submittedName>
</protein>
<reference evidence="3 4" key="1">
    <citation type="submission" date="2022-01" db="EMBL/GenBank/DDBJ databases">
        <title>A chromosomal length assembly of Cordylochernes scorpioides.</title>
        <authorList>
            <person name="Zeh D."/>
            <person name="Zeh J."/>
        </authorList>
    </citation>
    <scope>NUCLEOTIDE SEQUENCE [LARGE SCALE GENOMIC DNA]</scope>
    <source>
        <strain evidence="3">IN4F17</strain>
        <tissue evidence="3">Whole Body</tissue>
    </source>
</reference>
<dbReference type="InterPro" id="IPR008948">
    <property type="entry name" value="L-Aspartase-like"/>
</dbReference>
<accession>A0ABY6K5Z2</accession>
<evidence type="ECO:0000259" key="2">
    <source>
        <dbReference type="SMART" id="SM00998"/>
    </source>
</evidence>
<proteinExistence type="predicted"/>
<gene>
    <name evidence="3" type="ORF">LAZ67_3000118</name>
</gene>
<dbReference type="PANTHER" id="PTHR43172">
    <property type="entry name" value="ADENYLOSUCCINATE LYASE"/>
    <property type="match status" value="1"/>
</dbReference>
<keyword evidence="1" id="KW-0456">Lyase</keyword>
<dbReference type="Proteomes" id="UP001235939">
    <property type="component" value="Chromosome 03"/>
</dbReference>
<evidence type="ECO:0000313" key="4">
    <source>
        <dbReference type="Proteomes" id="UP001235939"/>
    </source>
</evidence>
<evidence type="ECO:0000313" key="3">
    <source>
        <dbReference type="EMBL" id="UYV64271.1"/>
    </source>
</evidence>
<organism evidence="3 4">
    <name type="scientific">Cordylochernes scorpioides</name>
    <dbReference type="NCBI Taxonomy" id="51811"/>
    <lineage>
        <taxon>Eukaryota</taxon>
        <taxon>Metazoa</taxon>
        <taxon>Ecdysozoa</taxon>
        <taxon>Arthropoda</taxon>
        <taxon>Chelicerata</taxon>
        <taxon>Arachnida</taxon>
        <taxon>Pseudoscorpiones</taxon>
        <taxon>Cheliferoidea</taxon>
        <taxon>Chernetidae</taxon>
        <taxon>Cordylochernes</taxon>
    </lineage>
</organism>
<dbReference type="PANTHER" id="PTHR43172:SF1">
    <property type="entry name" value="ADENYLOSUCCINATE LYASE"/>
    <property type="match status" value="1"/>
</dbReference>
<dbReference type="Gene3D" id="1.20.200.10">
    <property type="entry name" value="Fumarase/aspartase (Central domain)"/>
    <property type="match status" value="1"/>
</dbReference>
<dbReference type="Gene3D" id="1.10.275.60">
    <property type="match status" value="1"/>
</dbReference>
<evidence type="ECO:0000256" key="1">
    <source>
        <dbReference type="ARBA" id="ARBA00023239"/>
    </source>
</evidence>
<name>A0ABY6K5Z2_9ARAC</name>